<dbReference type="AlphaFoldDB" id="A0A975BC24"/>
<evidence type="ECO:0000313" key="2">
    <source>
        <dbReference type="Proteomes" id="UP000663720"/>
    </source>
</evidence>
<sequence>MNFRELILNDFSQNAKQHSVVNFNPEQTDSDYDPAPFEPGQSYCRIWLVEMCLQKNMEFFKTRYPVVHSAIRFNHGDHEVAIPYIAGPGFLKELAQENLDRIIQLNHALTPLFPFNHGTVELQAGLFSMEASDWINKFINTLGRFSKLLPVPELSSVMHLAAPVYSGIEDLMGISGSRLELGCRQTFSSTSRGNMLKPGYFAVILADQEEVENLHLCIVSDQLRAWQPKEGQKSGTRHKPLEGYSYMLFHIEKRDCQEWEALTRIKNLVDQAVDAVLNGSSFLIL</sequence>
<name>A0A975BC24_9BACT</name>
<keyword evidence="2" id="KW-1185">Reference proteome</keyword>
<accession>A0A975BC24</accession>
<reference evidence="1" key="1">
    <citation type="journal article" date="2021" name="Microb. Physiol.">
        <title>Proteogenomic Insights into the Physiology of Marine, Sulfate-Reducing, Filamentous Desulfonema limicola and Desulfonema magnum.</title>
        <authorList>
            <person name="Schnaars V."/>
            <person name="Wohlbrand L."/>
            <person name="Scheve S."/>
            <person name="Hinrichs C."/>
            <person name="Reinhardt R."/>
            <person name="Rabus R."/>
        </authorList>
    </citation>
    <scope>NUCLEOTIDE SEQUENCE</scope>
    <source>
        <strain evidence="1">5ac10</strain>
    </source>
</reference>
<dbReference type="RefSeq" id="WP_207688738.1">
    <property type="nucleotide sequence ID" value="NZ_CP061799.1"/>
</dbReference>
<dbReference type="KEGG" id="dli:dnl_52490"/>
<protein>
    <submittedName>
        <fullName evidence="1">Uncharacterized protein</fullName>
    </submittedName>
</protein>
<evidence type="ECO:0000313" key="1">
    <source>
        <dbReference type="EMBL" id="QTA82864.1"/>
    </source>
</evidence>
<proteinExistence type="predicted"/>
<dbReference type="EMBL" id="CP061799">
    <property type="protein sequence ID" value="QTA82864.1"/>
    <property type="molecule type" value="Genomic_DNA"/>
</dbReference>
<gene>
    <name evidence="1" type="ORF">dnl_52490</name>
</gene>
<organism evidence="1 2">
    <name type="scientific">Desulfonema limicola</name>
    <dbReference type="NCBI Taxonomy" id="45656"/>
    <lineage>
        <taxon>Bacteria</taxon>
        <taxon>Pseudomonadati</taxon>
        <taxon>Thermodesulfobacteriota</taxon>
        <taxon>Desulfobacteria</taxon>
        <taxon>Desulfobacterales</taxon>
        <taxon>Desulfococcaceae</taxon>
        <taxon>Desulfonema</taxon>
    </lineage>
</organism>
<dbReference type="Proteomes" id="UP000663720">
    <property type="component" value="Chromosome"/>
</dbReference>